<feature type="non-terminal residue" evidence="5">
    <location>
        <position position="130"/>
    </location>
</feature>
<sequence length="130" mass="14353">MLKCIPTRVVLGVLCATGLMELYMTRTNLSIAIVQMVQVVNSETTLKGPSRQPYCLQHQNVSFDSSLNATNEDAMTEILGGRLAEKYGTRIIFAMAISVDVLGNLLIPISSKSSYIFLIIIRFVMGFFQA</sequence>
<dbReference type="EMBL" id="SEYY01021850">
    <property type="protein sequence ID" value="KAB7496001.1"/>
    <property type="molecule type" value="Genomic_DNA"/>
</dbReference>
<accession>A0A5N5SPI8</accession>
<gene>
    <name evidence="5" type="ORF">Anas_06760</name>
</gene>
<dbReference type="Pfam" id="PF00083">
    <property type="entry name" value="Sugar_tr"/>
    <property type="match status" value="1"/>
</dbReference>
<evidence type="ECO:0000256" key="4">
    <source>
        <dbReference type="ARBA" id="ARBA00023136"/>
    </source>
</evidence>
<keyword evidence="6" id="KW-1185">Reference proteome</keyword>
<evidence type="ECO:0000256" key="3">
    <source>
        <dbReference type="ARBA" id="ARBA00022989"/>
    </source>
</evidence>
<dbReference type="GO" id="GO:0022857">
    <property type="term" value="F:transmembrane transporter activity"/>
    <property type="evidence" value="ECO:0007669"/>
    <property type="project" value="InterPro"/>
</dbReference>
<dbReference type="OrthoDB" id="2985014at2759"/>
<name>A0A5N5SPI8_9CRUS</name>
<organism evidence="5 6">
    <name type="scientific">Armadillidium nasatum</name>
    <dbReference type="NCBI Taxonomy" id="96803"/>
    <lineage>
        <taxon>Eukaryota</taxon>
        <taxon>Metazoa</taxon>
        <taxon>Ecdysozoa</taxon>
        <taxon>Arthropoda</taxon>
        <taxon>Crustacea</taxon>
        <taxon>Multicrustacea</taxon>
        <taxon>Malacostraca</taxon>
        <taxon>Eumalacostraca</taxon>
        <taxon>Peracarida</taxon>
        <taxon>Isopoda</taxon>
        <taxon>Oniscidea</taxon>
        <taxon>Crinocheta</taxon>
        <taxon>Armadillidiidae</taxon>
        <taxon>Armadillidium</taxon>
    </lineage>
</organism>
<evidence type="ECO:0000313" key="5">
    <source>
        <dbReference type="EMBL" id="KAB7496001.1"/>
    </source>
</evidence>
<keyword evidence="4" id="KW-0472">Membrane</keyword>
<evidence type="ECO:0000256" key="1">
    <source>
        <dbReference type="ARBA" id="ARBA00004141"/>
    </source>
</evidence>
<dbReference type="Proteomes" id="UP000326759">
    <property type="component" value="Unassembled WGS sequence"/>
</dbReference>
<dbReference type="InterPro" id="IPR005828">
    <property type="entry name" value="MFS_sugar_transport-like"/>
</dbReference>
<proteinExistence type="predicted"/>
<dbReference type="PANTHER" id="PTHR11662:SF399">
    <property type="entry name" value="FI19708P1-RELATED"/>
    <property type="match status" value="1"/>
</dbReference>
<reference evidence="5 6" key="1">
    <citation type="journal article" date="2019" name="PLoS Biol.">
        <title>Sex chromosomes control vertical transmission of feminizing Wolbachia symbionts in an isopod.</title>
        <authorList>
            <person name="Becking T."/>
            <person name="Chebbi M.A."/>
            <person name="Giraud I."/>
            <person name="Moumen B."/>
            <person name="Laverre T."/>
            <person name="Caubet Y."/>
            <person name="Peccoud J."/>
            <person name="Gilbert C."/>
            <person name="Cordaux R."/>
        </authorList>
    </citation>
    <scope>NUCLEOTIDE SEQUENCE [LARGE SCALE GENOMIC DNA]</scope>
    <source>
        <strain evidence="5">ANa2</strain>
        <tissue evidence="5">Whole body excluding digestive tract and cuticle</tissue>
    </source>
</reference>
<comment type="subcellular location">
    <subcellularLocation>
        <location evidence="1">Membrane</location>
        <topology evidence="1">Multi-pass membrane protein</topology>
    </subcellularLocation>
</comment>
<dbReference type="Gene3D" id="1.20.1250.20">
    <property type="entry name" value="MFS general substrate transporter like domains"/>
    <property type="match status" value="1"/>
</dbReference>
<dbReference type="SUPFAM" id="SSF103473">
    <property type="entry name" value="MFS general substrate transporter"/>
    <property type="match status" value="1"/>
</dbReference>
<dbReference type="GO" id="GO:0016020">
    <property type="term" value="C:membrane"/>
    <property type="evidence" value="ECO:0007669"/>
    <property type="project" value="UniProtKB-SubCell"/>
</dbReference>
<dbReference type="InterPro" id="IPR036259">
    <property type="entry name" value="MFS_trans_sf"/>
</dbReference>
<evidence type="ECO:0008006" key="7">
    <source>
        <dbReference type="Google" id="ProtNLM"/>
    </source>
</evidence>
<protein>
    <recommendedName>
        <fullName evidence="7">Major facilitator superfamily (MFS) profile domain-containing protein</fullName>
    </recommendedName>
</protein>
<dbReference type="AlphaFoldDB" id="A0A5N5SPI8"/>
<dbReference type="InterPro" id="IPR050382">
    <property type="entry name" value="MFS_Na/Anion_cotransporter"/>
</dbReference>
<keyword evidence="3" id="KW-1133">Transmembrane helix</keyword>
<keyword evidence="2" id="KW-0812">Transmembrane</keyword>
<evidence type="ECO:0000313" key="6">
    <source>
        <dbReference type="Proteomes" id="UP000326759"/>
    </source>
</evidence>
<dbReference type="GO" id="GO:0006820">
    <property type="term" value="P:monoatomic anion transport"/>
    <property type="evidence" value="ECO:0007669"/>
    <property type="project" value="TreeGrafter"/>
</dbReference>
<evidence type="ECO:0000256" key="2">
    <source>
        <dbReference type="ARBA" id="ARBA00022692"/>
    </source>
</evidence>
<comment type="caution">
    <text evidence="5">The sequence shown here is derived from an EMBL/GenBank/DDBJ whole genome shotgun (WGS) entry which is preliminary data.</text>
</comment>
<dbReference type="PANTHER" id="PTHR11662">
    <property type="entry name" value="SOLUTE CARRIER FAMILY 17"/>
    <property type="match status" value="1"/>
</dbReference>